<dbReference type="EMBL" id="JACCJC010000070">
    <property type="protein sequence ID" value="KAF6229704.1"/>
    <property type="molecule type" value="Genomic_DNA"/>
</dbReference>
<dbReference type="PANTHER" id="PTHR24305">
    <property type="entry name" value="CYTOCHROME P450"/>
    <property type="match status" value="1"/>
</dbReference>
<protein>
    <recommendedName>
        <fullName evidence="3">Cytochrome P450</fullName>
    </recommendedName>
</protein>
<reference evidence="1 2" key="1">
    <citation type="journal article" date="2020" name="Genomics">
        <title>Complete, high-quality genomes from long-read metagenomic sequencing of two wolf lichen thalli reveals enigmatic genome architecture.</title>
        <authorList>
            <person name="McKenzie S.K."/>
            <person name="Walston R.F."/>
            <person name="Allen J.L."/>
        </authorList>
    </citation>
    <scope>NUCLEOTIDE SEQUENCE [LARGE SCALE GENOMIC DNA]</scope>
    <source>
        <strain evidence="1">WasteWater2</strain>
    </source>
</reference>
<sequence length="146" mass="16581">MKEGLGLWPPVTGLFPKVVPPEGDTFNGVFLPGGIEIGHSPWAIHRSTIVFGPDANVFLPERWLEVPEPQLQEMERSNELIFGYGRFRYLGKAVAFLELNKNFVELLSRYDISLIDPSNLWNSVNAGTFAQKDMWVRITRRDGCMD</sequence>
<dbReference type="Pfam" id="PF00067">
    <property type="entry name" value="p450"/>
    <property type="match status" value="1"/>
</dbReference>
<organism evidence="1 2">
    <name type="scientific">Letharia columbiana</name>
    <dbReference type="NCBI Taxonomy" id="112416"/>
    <lineage>
        <taxon>Eukaryota</taxon>
        <taxon>Fungi</taxon>
        <taxon>Dikarya</taxon>
        <taxon>Ascomycota</taxon>
        <taxon>Pezizomycotina</taxon>
        <taxon>Lecanoromycetes</taxon>
        <taxon>OSLEUM clade</taxon>
        <taxon>Lecanoromycetidae</taxon>
        <taxon>Lecanorales</taxon>
        <taxon>Lecanorineae</taxon>
        <taxon>Parmeliaceae</taxon>
        <taxon>Letharia</taxon>
    </lineage>
</organism>
<proteinExistence type="predicted"/>
<dbReference type="InterPro" id="IPR001128">
    <property type="entry name" value="Cyt_P450"/>
</dbReference>
<dbReference type="SUPFAM" id="SSF48264">
    <property type="entry name" value="Cytochrome P450"/>
    <property type="match status" value="1"/>
</dbReference>
<dbReference type="GO" id="GO:0005506">
    <property type="term" value="F:iron ion binding"/>
    <property type="evidence" value="ECO:0007669"/>
    <property type="project" value="InterPro"/>
</dbReference>
<dbReference type="GO" id="GO:0004497">
    <property type="term" value="F:monooxygenase activity"/>
    <property type="evidence" value="ECO:0007669"/>
    <property type="project" value="InterPro"/>
</dbReference>
<accession>A0A8H6FJI0</accession>
<dbReference type="InterPro" id="IPR050121">
    <property type="entry name" value="Cytochrome_P450_monoxygenase"/>
</dbReference>
<evidence type="ECO:0000313" key="1">
    <source>
        <dbReference type="EMBL" id="KAF6229704.1"/>
    </source>
</evidence>
<dbReference type="AlphaFoldDB" id="A0A8H6FJI0"/>
<evidence type="ECO:0000313" key="2">
    <source>
        <dbReference type="Proteomes" id="UP000578531"/>
    </source>
</evidence>
<dbReference type="InterPro" id="IPR036396">
    <property type="entry name" value="Cyt_P450_sf"/>
</dbReference>
<dbReference type="OrthoDB" id="1470350at2759"/>
<dbReference type="RefSeq" id="XP_037159896.1">
    <property type="nucleotide sequence ID" value="XM_037313231.1"/>
</dbReference>
<dbReference type="PANTHER" id="PTHR24305:SF168">
    <property type="entry name" value="P450, PUTATIVE (EUROFUNG)-RELATED"/>
    <property type="match status" value="1"/>
</dbReference>
<dbReference type="Proteomes" id="UP000578531">
    <property type="component" value="Unassembled WGS sequence"/>
</dbReference>
<dbReference type="GO" id="GO:0016705">
    <property type="term" value="F:oxidoreductase activity, acting on paired donors, with incorporation or reduction of molecular oxygen"/>
    <property type="evidence" value="ECO:0007669"/>
    <property type="project" value="InterPro"/>
</dbReference>
<dbReference type="GO" id="GO:0020037">
    <property type="term" value="F:heme binding"/>
    <property type="evidence" value="ECO:0007669"/>
    <property type="project" value="InterPro"/>
</dbReference>
<name>A0A8H6FJI0_9LECA</name>
<evidence type="ECO:0008006" key="3">
    <source>
        <dbReference type="Google" id="ProtNLM"/>
    </source>
</evidence>
<gene>
    <name evidence="1" type="ORF">HO173_011350</name>
</gene>
<dbReference type="GeneID" id="59292993"/>
<dbReference type="Gene3D" id="1.10.630.10">
    <property type="entry name" value="Cytochrome P450"/>
    <property type="match status" value="1"/>
</dbReference>
<keyword evidence="2" id="KW-1185">Reference proteome</keyword>
<comment type="caution">
    <text evidence="1">The sequence shown here is derived from an EMBL/GenBank/DDBJ whole genome shotgun (WGS) entry which is preliminary data.</text>
</comment>